<dbReference type="CDD" id="cd01045">
    <property type="entry name" value="Ferritin_like_AB"/>
    <property type="match status" value="1"/>
</dbReference>
<dbReference type="InterPro" id="IPR052364">
    <property type="entry name" value="Rubrerythrin"/>
</dbReference>
<dbReference type="RefSeq" id="WP_124998950.1">
    <property type="nucleotide sequence ID" value="NZ_BHYK01000005.1"/>
</dbReference>
<dbReference type="PANTHER" id="PTHR43865:SF1">
    <property type="entry name" value="RUBRERYTHRIN-RELATED"/>
    <property type="match status" value="1"/>
</dbReference>
<dbReference type="AlphaFoldDB" id="A0A401UIV9"/>
<dbReference type="InterPro" id="IPR003251">
    <property type="entry name" value="Rr_diiron-bd_dom"/>
</dbReference>
<dbReference type="InterPro" id="IPR012347">
    <property type="entry name" value="Ferritin-like"/>
</dbReference>
<feature type="domain" description="Rubrerythrin diiron-binding" evidence="1">
    <location>
        <begin position="8"/>
        <end position="144"/>
    </location>
</feature>
<dbReference type="Pfam" id="PF02915">
    <property type="entry name" value="Rubrerythrin"/>
    <property type="match status" value="1"/>
</dbReference>
<evidence type="ECO:0000259" key="1">
    <source>
        <dbReference type="Pfam" id="PF02915"/>
    </source>
</evidence>
<reference evidence="2 3" key="1">
    <citation type="submission" date="2018-11" db="EMBL/GenBank/DDBJ databases">
        <title>Genome sequencing and assembly of Clostridium tagluense strain A121.</title>
        <authorList>
            <person name="Murakami T."/>
            <person name="Segawa T."/>
            <person name="Shcherbakova V.A."/>
            <person name="Mori H."/>
            <person name="Yoshimura Y."/>
        </authorList>
    </citation>
    <scope>NUCLEOTIDE SEQUENCE [LARGE SCALE GENOMIC DNA]</scope>
    <source>
        <strain evidence="2 3">A121</strain>
    </source>
</reference>
<name>A0A401UIV9_9CLOT</name>
<protein>
    <submittedName>
        <fullName evidence="2">Rubrerythrin</fullName>
    </submittedName>
</protein>
<dbReference type="PANTHER" id="PTHR43865">
    <property type="entry name" value="RUBRERYTHRIN-RELATED"/>
    <property type="match status" value="1"/>
</dbReference>
<dbReference type="EMBL" id="BHYK01000005">
    <property type="protein sequence ID" value="GCD09487.1"/>
    <property type="molecule type" value="Genomic_DNA"/>
</dbReference>
<dbReference type="Gene3D" id="1.20.1260.10">
    <property type="match status" value="1"/>
</dbReference>
<sequence length="163" mass="18873">MNNQELMIVKQAIINEIEGYEFYNMAANNSSSAEVKNAFLELAQEEMQHVVWLKDLFNKVKDDNVVDFQLALIPEPASPAIFKWENLDRKDAGIAVSAFGIGIQMEKASIEYYTKAAKETGIKKAKELFNILIKWEKIHLDKFSLQYEELKEEWWSEQGYAPF</sequence>
<keyword evidence="3" id="KW-1185">Reference proteome</keyword>
<evidence type="ECO:0000313" key="2">
    <source>
        <dbReference type="EMBL" id="GCD09487.1"/>
    </source>
</evidence>
<comment type="caution">
    <text evidence="2">The sequence shown here is derived from an EMBL/GenBank/DDBJ whole genome shotgun (WGS) entry which is preliminary data.</text>
</comment>
<gene>
    <name evidence="2" type="ORF">Ctaglu_11100</name>
</gene>
<accession>A0A401UIV9</accession>
<proteinExistence type="predicted"/>
<dbReference type="OrthoDB" id="271558at2"/>
<evidence type="ECO:0000313" key="3">
    <source>
        <dbReference type="Proteomes" id="UP000287872"/>
    </source>
</evidence>
<dbReference type="SUPFAM" id="SSF47240">
    <property type="entry name" value="Ferritin-like"/>
    <property type="match status" value="1"/>
</dbReference>
<dbReference type="GO" id="GO:0046872">
    <property type="term" value="F:metal ion binding"/>
    <property type="evidence" value="ECO:0007669"/>
    <property type="project" value="InterPro"/>
</dbReference>
<dbReference type="Proteomes" id="UP000287872">
    <property type="component" value="Unassembled WGS sequence"/>
</dbReference>
<organism evidence="2 3">
    <name type="scientific">Clostridium tagluense</name>
    <dbReference type="NCBI Taxonomy" id="360422"/>
    <lineage>
        <taxon>Bacteria</taxon>
        <taxon>Bacillati</taxon>
        <taxon>Bacillota</taxon>
        <taxon>Clostridia</taxon>
        <taxon>Eubacteriales</taxon>
        <taxon>Clostridiaceae</taxon>
        <taxon>Clostridium</taxon>
    </lineage>
</organism>
<dbReference type="InterPro" id="IPR009078">
    <property type="entry name" value="Ferritin-like_SF"/>
</dbReference>
<dbReference type="GO" id="GO:0016491">
    <property type="term" value="F:oxidoreductase activity"/>
    <property type="evidence" value="ECO:0007669"/>
    <property type="project" value="InterPro"/>
</dbReference>